<dbReference type="SUPFAM" id="SSF51445">
    <property type="entry name" value="(Trans)glycosidases"/>
    <property type="match status" value="1"/>
</dbReference>
<keyword evidence="1 4" id="KW-0378">Hydrolase</keyword>
<keyword evidence="2 4" id="KW-0326">Glycosidase</keyword>
<dbReference type="GO" id="GO:0004557">
    <property type="term" value="F:alpha-galactosidase activity"/>
    <property type="evidence" value="ECO:0007669"/>
    <property type="project" value="UniProtKB-EC"/>
</dbReference>
<proteinExistence type="predicted"/>
<dbReference type="EMBL" id="CP002915">
    <property type="protein sequence ID" value="AEK31001.1"/>
    <property type="molecule type" value="Genomic_DNA"/>
</dbReference>
<dbReference type="Gene3D" id="3.20.20.70">
    <property type="entry name" value="Aldolase class I"/>
    <property type="match status" value="1"/>
</dbReference>
<reference evidence="4 5" key="1">
    <citation type="journal article" date="2011" name="J. Bacteriol.">
        <title>Genome Sequence of the Probiotic Strain Bifidobacterium animalis subsp. lactis CNCM I-2494.</title>
        <authorList>
            <person name="Chervaux C."/>
            <person name="Grimaldi C."/>
            <person name="Bolotin A."/>
            <person name="Quinquis B."/>
            <person name="Legrain-Raspaud S."/>
            <person name="van Hylckama Vlieg J.E."/>
            <person name="Denariaz G."/>
            <person name="Smokvina T."/>
        </authorList>
    </citation>
    <scope>NUCLEOTIDE SEQUENCE [LARGE SCALE GENOMIC DNA]</scope>
    <source>
        <strain evidence="4 5">CNCM I-2494</strain>
    </source>
</reference>
<dbReference type="PANTHER" id="PTHR43053:SF3">
    <property type="entry name" value="ALPHA-GALACTOSIDASE C-RELATED"/>
    <property type="match status" value="1"/>
</dbReference>
<dbReference type="PANTHER" id="PTHR43053">
    <property type="entry name" value="GLYCOSIDASE FAMILY 31"/>
    <property type="match status" value="1"/>
</dbReference>
<dbReference type="InterPro" id="IPR038417">
    <property type="entry name" value="Alpga-gal_N_sf"/>
</dbReference>
<dbReference type="Pfam" id="PF02065">
    <property type="entry name" value="Melibiase"/>
    <property type="match status" value="1"/>
</dbReference>
<organism evidence="4 5">
    <name type="scientific">Bifidobacterium animalis subsp. lactis CNCM I-2494</name>
    <dbReference type="NCBI Taxonomy" id="1042403"/>
    <lineage>
        <taxon>Bacteria</taxon>
        <taxon>Bacillati</taxon>
        <taxon>Actinomycetota</taxon>
        <taxon>Actinomycetes</taxon>
        <taxon>Bifidobacteriales</taxon>
        <taxon>Bifidobacteriaceae</taxon>
        <taxon>Bifidobacterium</taxon>
    </lineage>
</organism>
<dbReference type="InterPro" id="IPR002252">
    <property type="entry name" value="Glyco_hydro_36"/>
</dbReference>
<dbReference type="InterPro" id="IPR013785">
    <property type="entry name" value="Aldolase_TIM"/>
</dbReference>
<evidence type="ECO:0000256" key="2">
    <source>
        <dbReference type="ARBA" id="ARBA00023295"/>
    </source>
</evidence>
<feature type="region of interest" description="Disordered" evidence="3">
    <location>
        <begin position="774"/>
        <end position="799"/>
    </location>
</feature>
<evidence type="ECO:0000313" key="5">
    <source>
        <dbReference type="Proteomes" id="UP000008394"/>
    </source>
</evidence>
<dbReference type="EC" id="3.2.1.22" evidence="4"/>
<evidence type="ECO:0000313" key="4">
    <source>
        <dbReference type="EMBL" id="AEK31001.1"/>
    </source>
</evidence>
<sequence>MMLEHSRPALLDELTAPRNALKPDSKGRIVWGNGTVTLVFAVSDDRPVTLIGMSGRGMEPVDANIAGEPDAQPIVELRSSLDGGGDNRLKLAVSSAGLKLRFVRAYELNRLGDERQPVTLLAIVQRDPDGDGPLVTSVFEATAHTSAVRTYTRLCSEEPYPVEAVSSMNATLPMEAAKLEDAQAQVYWGESSWDCENAWQSAPLRSTTLRDRNQVINPGMSSARFARRSTSTWSTGEFEPMGIVEGGGRPGELGHFSFAWQIEHNGAWEWEIGEDDPGLRVSAYGPEYDDHQWFIMLRDNQPFVTVPVSFVVCAGDWQHAVAEMTVQRRALYRAKAMEMGRLEQAEQAKGLVVYNDYMNTLWGDPRIEKELPLVEGAAKVGADVFCIDAGWYDSEDGGWWDMVGEWKPSMNRFGDIRLAGLIHDIQSHGMKAGLWLEPEVIGVRSPLAKMLPDSAFFCRHGVRIADQGRYHLDFRSPVARAHATATVDRLIDEFNVRFFKFDYNTTPGAGTDVDTDSVGEGLLEHCRAVQQWIEQIRAKHPDVMIENCGSGAMRADYAMLSRLDMQSTSDQSDPLVYAAIAAGAGMTVLPEQQGNWGYAQQEMDDETAVFTLAAGILGRLYLSGFIDRMDEARLGLVRDAIALHRTILGGQSHLVPWWPCGLPDFNSPWLVYGLRHAPNVTGLSHDEDWNGTDGQGSEHVDEAQYLTIWRRGGINSLYLEIGEGAHIEQVFPNPAKPEHAPDAKPWRIEWADSETVRIEASADKEPSARVFAITFPQPSADGTADDDASENAGHDIEGR</sequence>
<gene>
    <name evidence="4" type="ORF">BALAC2494_01213</name>
</gene>
<dbReference type="PRINTS" id="PR00743">
    <property type="entry name" value="GLHYDRLASE36"/>
</dbReference>
<protein>
    <submittedName>
        <fullName evidence="4">Alpha-galactosidase</fullName>
        <ecNumber evidence="4">3.2.1.22</ecNumber>
    </submittedName>
</protein>
<dbReference type="CDD" id="cd14791">
    <property type="entry name" value="GH36"/>
    <property type="match status" value="1"/>
</dbReference>
<name>A0A806FV57_BIFAN</name>
<dbReference type="GO" id="GO:0016052">
    <property type="term" value="P:carbohydrate catabolic process"/>
    <property type="evidence" value="ECO:0007669"/>
    <property type="project" value="InterPro"/>
</dbReference>
<accession>A0A806FV57</accession>
<dbReference type="KEGG" id="bnm:BALAC2494_01213"/>
<dbReference type="InterPro" id="IPR050985">
    <property type="entry name" value="Alpha-glycosidase_related"/>
</dbReference>
<dbReference type="InterPro" id="IPR017853">
    <property type="entry name" value="GH"/>
</dbReference>
<dbReference type="Gene3D" id="2.70.98.60">
    <property type="entry name" value="alpha-galactosidase from lactobacil brevis"/>
    <property type="match status" value="1"/>
</dbReference>
<dbReference type="Proteomes" id="UP000008394">
    <property type="component" value="Chromosome"/>
</dbReference>
<evidence type="ECO:0000256" key="1">
    <source>
        <dbReference type="ARBA" id="ARBA00022801"/>
    </source>
</evidence>
<dbReference type="AlphaFoldDB" id="A0A806FV57"/>
<evidence type="ECO:0000256" key="3">
    <source>
        <dbReference type="SAM" id="MobiDB-lite"/>
    </source>
</evidence>